<organism evidence="1 2">
    <name type="scientific">Phytophthora lilii</name>
    <dbReference type="NCBI Taxonomy" id="2077276"/>
    <lineage>
        <taxon>Eukaryota</taxon>
        <taxon>Sar</taxon>
        <taxon>Stramenopiles</taxon>
        <taxon>Oomycota</taxon>
        <taxon>Peronosporomycetes</taxon>
        <taxon>Peronosporales</taxon>
        <taxon>Peronosporaceae</taxon>
        <taxon>Phytophthora</taxon>
    </lineage>
</organism>
<reference evidence="1" key="1">
    <citation type="submission" date="2023-04" db="EMBL/GenBank/DDBJ databases">
        <title>Phytophthora lilii NBRC 32176.</title>
        <authorList>
            <person name="Ichikawa N."/>
            <person name="Sato H."/>
            <person name="Tonouchi N."/>
        </authorList>
    </citation>
    <scope>NUCLEOTIDE SEQUENCE</scope>
    <source>
        <strain evidence="1">NBRC 32176</strain>
    </source>
</reference>
<gene>
    <name evidence="1" type="ORF">Plil01_001403500</name>
</gene>
<sequence length="270" mass="29510">MPRVPEAIANALALVNSPMSRNLTPFLLYTSIDSISAGHGTFRSRSRSSSEVGSSSGNKFVRAQLAPQRGSGLKPVVESVCNALHQNVVCHDLLRVDCDRKLEIHAVFDRDRYGALESPWIATDESSGEVLDRVARMQCSRRLFLAVCGATSASAEDLGLRLETWGLGSEVWGLRLAEIFGSELRGHPRKDPRETVAVESRVDPKQLYAIVDTHVSHRASANHEARTWFEDSGSLTPTDFGQSQARILSSSQDGSFFTFKVYPEGGCAST</sequence>
<dbReference type="EMBL" id="BSXW01001021">
    <property type="protein sequence ID" value="GMF32864.1"/>
    <property type="molecule type" value="Genomic_DNA"/>
</dbReference>
<proteinExistence type="predicted"/>
<keyword evidence="2" id="KW-1185">Reference proteome</keyword>
<protein>
    <submittedName>
        <fullName evidence="1">Unnamed protein product</fullName>
    </submittedName>
</protein>
<dbReference type="AlphaFoldDB" id="A0A9W6X745"/>
<name>A0A9W6X745_9STRA</name>
<accession>A0A9W6X745</accession>
<evidence type="ECO:0000313" key="2">
    <source>
        <dbReference type="Proteomes" id="UP001165083"/>
    </source>
</evidence>
<comment type="caution">
    <text evidence="1">The sequence shown here is derived from an EMBL/GenBank/DDBJ whole genome shotgun (WGS) entry which is preliminary data.</text>
</comment>
<dbReference type="Proteomes" id="UP001165083">
    <property type="component" value="Unassembled WGS sequence"/>
</dbReference>
<evidence type="ECO:0000313" key="1">
    <source>
        <dbReference type="EMBL" id="GMF32864.1"/>
    </source>
</evidence>